<dbReference type="RefSeq" id="WP_008734043.1">
    <property type="nucleotide sequence ID" value="NZ_AKFT01000223.1"/>
</dbReference>
<keyword evidence="3 9" id="KW-0808">Transferase</keyword>
<evidence type="ECO:0000313" key="10">
    <source>
        <dbReference type="Proteomes" id="UP000002941"/>
    </source>
</evidence>
<feature type="transmembrane region" description="Helical" evidence="7">
    <location>
        <begin position="131"/>
        <end position="152"/>
    </location>
</feature>
<feature type="transmembrane region" description="Helical" evidence="7">
    <location>
        <begin position="104"/>
        <end position="125"/>
    </location>
</feature>
<organism evidence="9 10">
    <name type="scientific">Actinomyces massiliensis F0489</name>
    <dbReference type="NCBI Taxonomy" id="1125718"/>
    <lineage>
        <taxon>Bacteria</taxon>
        <taxon>Bacillati</taxon>
        <taxon>Actinomycetota</taxon>
        <taxon>Actinomycetes</taxon>
        <taxon>Actinomycetales</taxon>
        <taxon>Actinomycetaceae</taxon>
        <taxon>Actinomyces</taxon>
    </lineage>
</organism>
<comment type="caution">
    <text evidence="9">The sequence shown here is derived from an EMBL/GenBank/DDBJ whole genome shotgun (WGS) entry which is preliminary data.</text>
</comment>
<keyword evidence="5 7" id="KW-1133">Transmembrane helix</keyword>
<sequence length="489" mass="52724">MQPTIPLQSSQRPASRRTLRAGARGYLPPLDSPGFTSWPVMRRDLLAWLLLGDIASVATPTLLHALVNPTGALMTASTGAAMLLLAWSLGALRVDVVDQARSGWGRLLTAAAVIAPIAIIAKQALAPLSSTISVLLLLLAAQTTLAIINRSIESAWLRRCRMDGHGLRRTLIVMGTGAEVILRQLHRHPGDGFLVVGYLSATTSRSPSATPLGDADSIRHTVHSEHIDVVMTLGGVTPDSLVSIMRALEATSARLVVAPGLQDVVPGRMRGLPVTHGWSGLIDVRLRRVRLVTKDFVDRVAATLLLALAGPVLLIAAAAIRLDSPGPAFYTQIRVGERGRHFTMFKLRSMYVDADARRAAVVAAGGDAGNKVLFKDRRDPRITRVGRVLRRTSLDELPQLFNVVRGDMSLVGPRPALPQEVAEYDSEARRRLLVKPGLTGLWQVSGRSDLSWDSTVALDRHYVENRGAQLDVEILANTLKAVVGGRGAY</sequence>
<dbReference type="GO" id="GO:0016020">
    <property type="term" value="C:membrane"/>
    <property type="evidence" value="ECO:0007669"/>
    <property type="project" value="UniProtKB-SubCell"/>
</dbReference>
<reference evidence="9 10" key="1">
    <citation type="submission" date="2012-05" db="EMBL/GenBank/DDBJ databases">
        <authorList>
            <person name="Harkins D.M."/>
            <person name="Madupu R."/>
            <person name="Durkin A.S."/>
            <person name="Torralba M."/>
            <person name="Methe B."/>
            <person name="Sutton G.G."/>
            <person name="Nelson K.E."/>
        </authorList>
    </citation>
    <scope>NUCLEOTIDE SEQUENCE [LARGE SCALE GENOMIC DNA]</scope>
    <source>
        <strain evidence="9 10">F0489</strain>
    </source>
</reference>
<feature type="domain" description="Bacterial sugar transferase" evidence="8">
    <location>
        <begin position="294"/>
        <end position="483"/>
    </location>
</feature>
<protein>
    <submittedName>
        <fullName evidence="9">Exopolysaccharide biosynthesis polyprenyl glycosylphosphotransferase</fullName>
    </submittedName>
</protein>
<evidence type="ECO:0000259" key="8">
    <source>
        <dbReference type="Pfam" id="PF02397"/>
    </source>
</evidence>
<evidence type="ECO:0000256" key="1">
    <source>
        <dbReference type="ARBA" id="ARBA00004141"/>
    </source>
</evidence>
<dbReference type="PANTHER" id="PTHR30576:SF10">
    <property type="entry name" value="SLL5057 PROTEIN"/>
    <property type="match status" value="1"/>
</dbReference>
<evidence type="ECO:0000256" key="4">
    <source>
        <dbReference type="ARBA" id="ARBA00022692"/>
    </source>
</evidence>
<evidence type="ECO:0000256" key="6">
    <source>
        <dbReference type="ARBA" id="ARBA00023136"/>
    </source>
</evidence>
<dbReference type="Proteomes" id="UP000002941">
    <property type="component" value="Unassembled WGS sequence"/>
</dbReference>
<keyword evidence="4 7" id="KW-0812">Transmembrane</keyword>
<dbReference type="OrthoDB" id="9808602at2"/>
<gene>
    <name evidence="9" type="ORF">HMPREF1318_1492</name>
</gene>
<comment type="similarity">
    <text evidence="2">Belongs to the bacterial sugar transferase family.</text>
</comment>
<keyword evidence="6 7" id="KW-0472">Membrane</keyword>
<evidence type="ECO:0000256" key="2">
    <source>
        <dbReference type="ARBA" id="ARBA00006464"/>
    </source>
</evidence>
<dbReference type="PANTHER" id="PTHR30576">
    <property type="entry name" value="COLANIC BIOSYNTHESIS UDP-GLUCOSE LIPID CARRIER TRANSFERASE"/>
    <property type="match status" value="1"/>
</dbReference>
<dbReference type="NCBIfam" id="TIGR03025">
    <property type="entry name" value="EPS_sugtrans"/>
    <property type="match status" value="1"/>
</dbReference>
<name>J0WI45_9ACTO</name>
<feature type="transmembrane region" description="Helical" evidence="7">
    <location>
        <begin position="45"/>
        <end position="66"/>
    </location>
</feature>
<comment type="subcellular location">
    <subcellularLocation>
        <location evidence="1">Membrane</location>
        <topology evidence="1">Multi-pass membrane protein</topology>
    </subcellularLocation>
</comment>
<evidence type="ECO:0000256" key="5">
    <source>
        <dbReference type="ARBA" id="ARBA00022989"/>
    </source>
</evidence>
<dbReference type="InterPro" id="IPR003362">
    <property type="entry name" value="Bact_transf"/>
</dbReference>
<dbReference type="Pfam" id="PF02397">
    <property type="entry name" value="Bac_transf"/>
    <property type="match status" value="1"/>
</dbReference>
<evidence type="ECO:0000313" key="9">
    <source>
        <dbReference type="EMBL" id="EJF36206.1"/>
    </source>
</evidence>
<feature type="transmembrane region" description="Helical" evidence="7">
    <location>
        <begin position="296"/>
        <end position="320"/>
    </location>
</feature>
<dbReference type="eggNOG" id="COG2148">
    <property type="taxonomic scope" value="Bacteria"/>
</dbReference>
<dbReference type="PATRIC" id="fig|1125718.3.peg.2855"/>
<dbReference type="AlphaFoldDB" id="J0WI45"/>
<accession>J0WI45</accession>
<dbReference type="InterPro" id="IPR017475">
    <property type="entry name" value="EPS_sugar_tfrase"/>
</dbReference>
<evidence type="ECO:0000256" key="7">
    <source>
        <dbReference type="SAM" id="Phobius"/>
    </source>
</evidence>
<feature type="transmembrane region" description="Helical" evidence="7">
    <location>
        <begin position="72"/>
        <end position="92"/>
    </location>
</feature>
<dbReference type="EMBL" id="AKFT01000223">
    <property type="protein sequence ID" value="EJF36206.1"/>
    <property type="molecule type" value="Genomic_DNA"/>
</dbReference>
<keyword evidence="10" id="KW-1185">Reference proteome</keyword>
<dbReference type="GO" id="GO:0016780">
    <property type="term" value="F:phosphotransferase activity, for other substituted phosphate groups"/>
    <property type="evidence" value="ECO:0007669"/>
    <property type="project" value="TreeGrafter"/>
</dbReference>
<proteinExistence type="inferred from homology"/>
<evidence type="ECO:0000256" key="3">
    <source>
        <dbReference type="ARBA" id="ARBA00022679"/>
    </source>
</evidence>